<protein>
    <submittedName>
        <fullName evidence="2">Uncharacterized protein</fullName>
    </submittedName>
</protein>
<reference evidence="2" key="2">
    <citation type="submission" date="2013-11" db="EMBL/GenBank/DDBJ databases">
        <title>The Genome Sequence of Phytophthora parasitica IAC_01/95.</title>
        <authorList>
            <consortium name="The Broad Institute Genomics Platform"/>
            <person name="Russ C."/>
            <person name="Tyler B."/>
            <person name="Panabieres F."/>
            <person name="Shan W."/>
            <person name="Tripathy S."/>
            <person name="Grunwald N."/>
            <person name="Machado M."/>
            <person name="Johnson C.S."/>
            <person name="Arredondo F."/>
            <person name="Hong C."/>
            <person name="Coffey M."/>
            <person name="Young S.K."/>
            <person name="Zeng Q."/>
            <person name="Gargeya S."/>
            <person name="Fitzgerald M."/>
            <person name="Abouelleil A."/>
            <person name="Alvarado L."/>
            <person name="Chapman S.B."/>
            <person name="Gainer-Dewar J."/>
            <person name="Goldberg J."/>
            <person name="Griggs A."/>
            <person name="Gujja S."/>
            <person name="Hansen M."/>
            <person name="Howarth C."/>
            <person name="Imamovic A."/>
            <person name="Ireland A."/>
            <person name="Larimer J."/>
            <person name="McCowan C."/>
            <person name="Murphy C."/>
            <person name="Pearson M."/>
            <person name="Poon T.W."/>
            <person name="Priest M."/>
            <person name="Roberts A."/>
            <person name="Saif S."/>
            <person name="Shea T."/>
            <person name="Sykes S."/>
            <person name="Wortman J."/>
            <person name="Nusbaum C."/>
            <person name="Birren B."/>
        </authorList>
    </citation>
    <scope>NUCLEOTIDE SEQUENCE [LARGE SCALE GENOMIC DNA]</scope>
    <source>
        <strain evidence="2">IAC_01/95</strain>
    </source>
</reference>
<reference evidence="1" key="1">
    <citation type="submission" date="2013-11" db="EMBL/GenBank/DDBJ databases">
        <title>The Genome Sequence of Phytophthora parasitica CJ02B3.</title>
        <authorList>
            <consortium name="The Broad Institute Genomics Platform"/>
            <person name="Russ C."/>
            <person name="Tyler B."/>
            <person name="Panabieres F."/>
            <person name="Shan W."/>
            <person name="Tripathy S."/>
            <person name="Grunwald N."/>
            <person name="Machado M."/>
            <person name="Johnson C.S."/>
            <person name="Arredondo F."/>
            <person name="Hong C."/>
            <person name="Coffey M."/>
            <person name="Young S.K."/>
            <person name="Zeng Q."/>
            <person name="Gargeya S."/>
            <person name="Fitzgerald M."/>
            <person name="Abouelleil A."/>
            <person name="Alvarado L."/>
            <person name="Chapman S.B."/>
            <person name="Gainer-Dewar J."/>
            <person name="Goldberg J."/>
            <person name="Griggs A."/>
            <person name="Gujja S."/>
            <person name="Hansen M."/>
            <person name="Howarth C."/>
            <person name="Imamovic A."/>
            <person name="Ireland A."/>
            <person name="Larimer J."/>
            <person name="McCowan C."/>
            <person name="Murphy C."/>
            <person name="Pearson M."/>
            <person name="Poon T.W."/>
            <person name="Priest M."/>
            <person name="Roberts A."/>
            <person name="Saif S."/>
            <person name="Shea T."/>
            <person name="Sykes S."/>
            <person name="Wortman J."/>
            <person name="Nusbaum C."/>
            <person name="Birren B."/>
        </authorList>
    </citation>
    <scope>NUCLEOTIDE SEQUENCE [LARGE SCALE GENOMIC DNA]</scope>
    <source>
        <strain evidence="1">CJ02B3</strain>
    </source>
</reference>
<gene>
    <name evidence="2" type="ORF">L914_13092</name>
    <name evidence="1" type="ORF">L915_13294</name>
</gene>
<dbReference type="Proteomes" id="UP000053236">
    <property type="component" value="Unassembled WGS sequence"/>
</dbReference>
<accession>W2MXU9</accession>
<dbReference type="AlphaFoldDB" id="W2MXU9"/>
<dbReference type="EMBL" id="KI687555">
    <property type="protein sequence ID" value="ETK81189.1"/>
    <property type="molecule type" value="Genomic_DNA"/>
</dbReference>
<evidence type="ECO:0000313" key="1">
    <source>
        <dbReference type="EMBL" id="ETK81189.1"/>
    </source>
</evidence>
<sequence length="41" mass="4483">CVEQGHETLKLLPEYPRESFVLVELGPVEKADVDGELAGSK</sequence>
<evidence type="ECO:0000313" key="2">
    <source>
        <dbReference type="EMBL" id="ETM41110.1"/>
    </source>
</evidence>
<feature type="non-terminal residue" evidence="2">
    <location>
        <position position="1"/>
    </location>
</feature>
<dbReference type="EMBL" id="KI694215">
    <property type="protein sequence ID" value="ETM41110.1"/>
    <property type="molecule type" value="Genomic_DNA"/>
</dbReference>
<name>W2MXU9_PHYNI</name>
<organism evidence="2">
    <name type="scientific">Phytophthora nicotianae</name>
    <name type="common">Potato buckeye rot agent</name>
    <name type="synonym">Phytophthora parasitica</name>
    <dbReference type="NCBI Taxonomy" id="4792"/>
    <lineage>
        <taxon>Eukaryota</taxon>
        <taxon>Sar</taxon>
        <taxon>Stramenopiles</taxon>
        <taxon>Oomycota</taxon>
        <taxon>Peronosporomycetes</taxon>
        <taxon>Peronosporales</taxon>
        <taxon>Peronosporaceae</taxon>
        <taxon>Phytophthora</taxon>
    </lineage>
</organism>
<proteinExistence type="predicted"/>
<dbReference type="Proteomes" id="UP000054532">
    <property type="component" value="Unassembled WGS sequence"/>
</dbReference>